<evidence type="ECO:0000313" key="4">
    <source>
        <dbReference type="EMBL" id="ROT78742.1"/>
    </source>
</evidence>
<dbReference type="PANTHER" id="PTHR24256">
    <property type="entry name" value="TRYPTASE-RELATED"/>
    <property type="match status" value="1"/>
</dbReference>
<keyword evidence="5" id="KW-1185">Reference proteome</keyword>
<dbReference type="InterPro" id="IPR051487">
    <property type="entry name" value="Ser/Thr_Proteases_Immune/Dev"/>
</dbReference>
<dbReference type="Pfam" id="PF00089">
    <property type="entry name" value="Trypsin"/>
    <property type="match status" value="1"/>
</dbReference>
<dbReference type="SUPFAM" id="SSF50494">
    <property type="entry name" value="Trypsin-like serine proteases"/>
    <property type="match status" value="1"/>
</dbReference>
<evidence type="ECO:0000256" key="2">
    <source>
        <dbReference type="ARBA" id="ARBA00024195"/>
    </source>
</evidence>
<dbReference type="Proteomes" id="UP000283509">
    <property type="component" value="Unassembled WGS sequence"/>
</dbReference>
<dbReference type="GO" id="GO:0006508">
    <property type="term" value="P:proteolysis"/>
    <property type="evidence" value="ECO:0007669"/>
    <property type="project" value="InterPro"/>
</dbReference>
<dbReference type="CDD" id="cd00190">
    <property type="entry name" value="Tryp_SPc"/>
    <property type="match status" value="1"/>
</dbReference>
<dbReference type="InterPro" id="IPR001254">
    <property type="entry name" value="Trypsin_dom"/>
</dbReference>
<comment type="caution">
    <text evidence="4">The sequence shown here is derived from an EMBL/GenBank/DDBJ whole genome shotgun (WGS) entry which is preliminary data.</text>
</comment>
<protein>
    <submittedName>
        <fullName evidence="4">Trypsin-4</fullName>
    </submittedName>
</protein>
<evidence type="ECO:0000313" key="5">
    <source>
        <dbReference type="Proteomes" id="UP000283509"/>
    </source>
</evidence>
<dbReference type="InterPro" id="IPR043504">
    <property type="entry name" value="Peptidase_S1_PA_chymotrypsin"/>
</dbReference>
<evidence type="ECO:0000256" key="1">
    <source>
        <dbReference type="ARBA" id="ARBA00023157"/>
    </source>
</evidence>
<dbReference type="GO" id="GO:0004252">
    <property type="term" value="F:serine-type endopeptidase activity"/>
    <property type="evidence" value="ECO:0007669"/>
    <property type="project" value="InterPro"/>
</dbReference>
<dbReference type="Gene3D" id="2.40.10.10">
    <property type="entry name" value="Trypsin-like serine proteases"/>
    <property type="match status" value="1"/>
</dbReference>
<accession>A0A3R7QH75</accession>
<reference evidence="4 5" key="2">
    <citation type="submission" date="2019-01" db="EMBL/GenBank/DDBJ databases">
        <title>The decoding of complex shrimp genome reveals the adaptation for benthos swimmer, frequently molting mechanism and breeding impact on genome.</title>
        <authorList>
            <person name="Sun Y."/>
            <person name="Gao Y."/>
            <person name="Yu Y."/>
        </authorList>
    </citation>
    <scope>NUCLEOTIDE SEQUENCE [LARGE SCALE GENOMIC DNA]</scope>
    <source>
        <tissue evidence="4">Muscle</tissue>
    </source>
</reference>
<dbReference type="AlphaFoldDB" id="A0A3R7QH75"/>
<dbReference type="EMBL" id="QCYY01001341">
    <property type="protein sequence ID" value="ROT78742.1"/>
    <property type="molecule type" value="Genomic_DNA"/>
</dbReference>
<proteinExistence type="inferred from homology"/>
<comment type="similarity">
    <text evidence="2">Belongs to the peptidase S1 family. CLIP subfamily.</text>
</comment>
<keyword evidence="1" id="KW-1015">Disulfide bond</keyword>
<reference evidence="4 5" key="1">
    <citation type="submission" date="2018-04" db="EMBL/GenBank/DDBJ databases">
        <authorList>
            <person name="Zhang X."/>
            <person name="Yuan J."/>
            <person name="Li F."/>
            <person name="Xiang J."/>
        </authorList>
    </citation>
    <scope>NUCLEOTIDE SEQUENCE [LARGE SCALE GENOMIC DNA]</scope>
    <source>
        <tissue evidence="4">Muscle</tissue>
    </source>
</reference>
<organism evidence="4 5">
    <name type="scientific">Penaeus vannamei</name>
    <name type="common">Whiteleg shrimp</name>
    <name type="synonym">Litopenaeus vannamei</name>
    <dbReference type="NCBI Taxonomy" id="6689"/>
    <lineage>
        <taxon>Eukaryota</taxon>
        <taxon>Metazoa</taxon>
        <taxon>Ecdysozoa</taxon>
        <taxon>Arthropoda</taxon>
        <taxon>Crustacea</taxon>
        <taxon>Multicrustacea</taxon>
        <taxon>Malacostraca</taxon>
        <taxon>Eumalacostraca</taxon>
        <taxon>Eucarida</taxon>
        <taxon>Decapoda</taxon>
        <taxon>Dendrobranchiata</taxon>
        <taxon>Penaeoidea</taxon>
        <taxon>Penaeidae</taxon>
        <taxon>Penaeus</taxon>
    </lineage>
</organism>
<name>A0A3R7QH75_PENVA</name>
<feature type="domain" description="Peptidase S1" evidence="3">
    <location>
        <begin position="1"/>
        <end position="176"/>
    </location>
</feature>
<gene>
    <name evidence="4" type="ORF">C7M84_002543</name>
</gene>
<evidence type="ECO:0000259" key="3">
    <source>
        <dbReference type="PROSITE" id="PS50240"/>
    </source>
</evidence>
<dbReference type="InterPro" id="IPR009003">
    <property type="entry name" value="Peptidase_S1_PA"/>
</dbReference>
<dbReference type="OrthoDB" id="60866at2759"/>
<dbReference type="SMART" id="SM00020">
    <property type="entry name" value="Tryp_SPc"/>
    <property type="match status" value="1"/>
</dbReference>
<dbReference type="PROSITE" id="PS50240">
    <property type="entry name" value="TRYPSIN_DOM"/>
    <property type="match status" value="1"/>
</dbReference>
<dbReference type="STRING" id="6689.A0A3R7QH75"/>
<sequence>MTVATGIHDLKVQESFTQVIPVAKALIHPDYNPREGHIRGDIALVRLEQAIVMNDKVFPIKLPTRDVDVDMPVVVTGWVNTVLENKPVTALQEIVTHTISLRQCKSAFPWVDKSIFCTTATNWGTGPCDGDSGGPAMHEGYLVGLVSFATAACETTYPQGFTNVYFYLKWINENMLSDYMSLPY</sequence>